<proteinExistence type="inferred from homology"/>
<evidence type="ECO:0000256" key="6">
    <source>
        <dbReference type="ARBA" id="ARBA00022618"/>
    </source>
</evidence>
<evidence type="ECO:0000256" key="4">
    <source>
        <dbReference type="ARBA" id="ARBA00022490"/>
    </source>
</evidence>
<keyword evidence="7" id="KW-0833">Ubl conjugation pathway</keyword>
<evidence type="ECO:0000256" key="2">
    <source>
        <dbReference type="ARBA" id="ARBA00004906"/>
    </source>
</evidence>
<dbReference type="InterPro" id="IPR016157">
    <property type="entry name" value="Cullin_CS"/>
</dbReference>
<dbReference type="GO" id="GO:0006935">
    <property type="term" value="P:chemotaxis"/>
    <property type="evidence" value="ECO:0007669"/>
    <property type="project" value="EnsemblProtists"/>
</dbReference>
<dbReference type="PROSITE" id="PS01256">
    <property type="entry name" value="CULLIN_1"/>
    <property type="match status" value="1"/>
</dbReference>
<dbReference type="InterPro" id="IPR045093">
    <property type="entry name" value="Cullin"/>
</dbReference>
<comment type="pathway">
    <text evidence="2">Protein modification; protein ubiquitination.</text>
</comment>
<dbReference type="Gene3D" id="3.30.230.130">
    <property type="entry name" value="Cullin, Chain C, Domain 2"/>
    <property type="match status" value="1"/>
</dbReference>
<dbReference type="GO" id="GO:0005737">
    <property type="term" value="C:cytoplasm"/>
    <property type="evidence" value="ECO:0007669"/>
    <property type="project" value="UniProtKB-SubCell"/>
</dbReference>
<evidence type="ECO:0000256" key="9">
    <source>
        <dbReference type="ARBA" id="ARBA00023306"/>
    </source>
</evidence>
<dbReference type="InterPro" id="IPR016159">
    <property type="entry name" value="Cullin_repeat-like_dom_sf"/>
</dbReference>
<dbReference type="STRING" id="1054147.F4Q7P4"/>
<dbReference type="Proteomes" id="UP000007797">
    <property type="component" value="Unassembled WGS sequence"/>
</dbReference>
<dbReference type="RefSeq" id="XP_004352119.1">
    <property type="nucleotide sequence ID" value="XM_004352067.1"/>
</dbReference>
<evidence type="ECO:0000256" key="11">
    <source>
        <dbReference type="PROSITE-ProRule" id="PRU00330"/>
    </source>
</evidence>
<keyword evidence="15" id="KW-1185">Reference proteome</keyword>
<feature type="domain" description="Cullin family profile" evidence="13">
    <location>
        <begin position="413"/>
        <end position="648"/>
    </location>
</feature>
<dbReference type="FunFam" id="3.30.230.130:FF:000003">
    <property type="entry name" value="Cullin 2"/>
    <property type="match status" value="1"/>
</dbReference>
<keyword evidence="4" id="KW-0963">Cytoplasm</keyword>
<dbReference type="EMBL" id="GL883025">
    <property type="protein sequence ID" value="EGG15794.1"/>
    <property type="molecule type" value="Genomic_DNA"/>
</dbReference>
<dbReference type="SMART" id="SM00884">
    <property type="entry name" value="Cullin_Nedd8"/>
    <property type="match status" value="1"/>
</dbReference>
<dbReference type="OrthoDB" id="27073at2759"/>
<keyword evidence="6" id="KW-0132">Cell division</keyword>
<dbReference type="FunFam" id="1.10.10.10:FF:000014">
    <property type="entry name" value="Cullin 1"/>
    <property type="match status" value="1"/>
</dbReference>
<comment type="subcellular location">
    <subcellularLocation>
        <location evidence="1">Cytoplasm</location>
    </subcellularLocation>
</comment>
<dbReference type="GO" id="GO:0006511">
    <property type="term" value="P:ubiquitin-dependent protein catabolic process"/>
    <property type="evidence" value="ECO:0007669"/>
    <property type="project" value="InterPro"/>
</dbReference>
<reference evidence="15" key="1">
    <citation type="journal article" date="2011" name="Genome Res.">
        <title>Phylogeny-wide analysis of social amoeba genomes highlights ancient origins for complex intercellular communication.</title>
        <authorList>
            <person name="Heidel A.J."/>
            <person name="Lawal H.M."/>
            <person name="Felder M."/>
            <person name="Schilde C."/>
            <person name="Helps N.R."/>
            <person name="Tunggal B."/>
            <person name="Rivero F."/>
            <person name="John U."/>
            <person name="Schleicher M."/>
            <person name="Eichinger L."/>
            <person name="Platzer M."/>
            <person name="Noegel A.A."/>
            <person name="Schaap P."/>
            <person name="Gloeckner G."/>
        </authorList>
    </citation>
    <scope>NUCLEOTIDE SEQUENCE [LARGE SCALE GENOMIC DNA]</scope>
    <source>
        <strain evidence="15">SH3</strain>
    </source>
</reference>
<dbReference type="PANTHER" id="PTHR11932">
    <property type="entry name" value="CULLIN"/>
    <property type="match status" value="1"/>
</dbReference>
<dbReference type="GO" id="GO:0030154">
    <property type="term" value="P:cell differentiation"/>
    <property type="evidence" value="ECO:0007669"/>
    <property type="project" value="EnsemblProtists"/>
</dbReference>
<dbReference type="InterPro" id="IPR036388">
    <property type="entry name" value="WH-like_DNA-bd_sf"/>
</dbReference>
<dbReference type="Pfam" id="PF10557">
    <property type="entry name" value="Cullin_Nedd8"/>
    <property type="match status" value="1"/>
</dbReference>
<evidence type="ECO:0000256" key="12">
    <source>
        <dbReference type="RuleBase" id="RU003829"/>
    </source>
</evidence>
<dbReference type="InterPro" id="IPR036317">
    <property type="entry name" value="Cullin_homology_sf"/>
</dbReference>
<dbReference type="AlphaFoldDB" id="F4Q7P4"/>
<dbReference type="InterPro" id="IPR019559">
    <property type="entry name" value="Cullin_neddylation_domain"/>
</dbReference>
<evidence type="ECO:0000256" key="8">
    <source>
        <dbReference type="ARBA" id="ARBA00022843"/>
    </source>
</evidence>
<dbReference type="FunFam" id="1.20.1310.10:FF:000029">
    <property type="entry name" value="Cullin homolog 1"/>
    <property type="match status" value="1"/>
</dbReference>
<dbReference type="InterPro" id="IPR016158">
    <property type="entry name" value="Cullin_homology"/>
</dbReference>
<keyword evidence="5" id="KW-1017">Isopeptide bond</keyword>
<dbReference type="InterPro" id="IPR036390">
    <property type="entry name" value="WH_DNA-bd_sf"/>
</dbReference>
<dbReference type="GO" id="GO:0016567">
    <property type="term" value="P:protein ubiquitination"/>
    <property type="evidence" value="ECO:0007669"/>
    <property type="project" value="UniProtKB-UniPathway"/>
</dbReference>
<comment type="similarity">
    <text evidence="3 11 12">Belongs to the cullin family.</text>
</comment>
<evidence type="ECO:0000259" key="13">
    <source>
        <dbReference type="PROSITE" id="PS50069"/>
    </source>
</evidence>
<dbReference type="FunFam" id="1.20.1310.10:FF:000026">
    <property type="entry name" value="Cullin 1"/>
    <property type="match status" value="1"/>
</dbReference>
<dbReference type="Gene3D" id="1.20.1310.10">
    <property type="entry name" value="Cullin Repeats"/>
    <property type="match status" value="4"/>
</dbReference>
<gene>
    <name evidence="14" type="primary">culA</name>
    <name evidence="14" type="ORF">DFA_09462</name>
</gene>
<dbReference type="GO" id="GO:0030587">
    <property type="term" value="P:sorocarp development"/>
    <property type="evidence" value="ECO:0007669"/>
    <property type="project" value="EnsemblProtists"/>
</dbReference>
<dbReference type="Pfam" id="PF26557">
    <property type="entry name" value="Cullin_AB"/>
    <property type="match status" value="1"/>
</dbReference>
<evidence type="ECO:0000256" key="10">
    <source>
        <dbReference type="ARBA" id="ARBA00069612"/>
    </source>
</evidence>
<evidence type="ECO:0000313" key="14">
    <source>
        <dbReference type="EMBL" id="EGG15794.1"/>
    </source>
</evidence>
<organism evidence="14 15">
    <name type="scientific">Cavenderia fasciculata</name>
    <name type="common">Slime mold</name>
    <name type="synonym">Dictyostelium fasciculatum</name>
    <dbReference type="NCBI Taxonomy" id="261658"/>
    <lineage>
        <taxon>Eukaryota</taxon>
        <taxon>Amoebozoa</taxon>
        <taxon>Evosea</taxon>
        <taxon>Eumycetozoa</taxon>
        <taxon>Dictyostelia</taxon>
        <taxon>Acytosteliales</taxon>
        <taxon>Cavenderiaceae</taxon>
        <taxon>Cavenderia</taxon>
    </lineage>
</organism>
<keyword evidence="9" id="KW-0131">Cell cycle</keyword>
<evidence type="ECO:0000256" key="7">
    <source>
        <dbReference type="ARBA" id="ARBA00022786"/>
    </source>
</evidence>
<dbReference type="Pfam" id="PF00888">
    <property type="entry name" value="Cullin"/>
    <property type="match status" value="1"/>
</dbReference>
<dbReference type="SUPFAM" id="SSF75632">
    <property type="entry name" value="Cullin homology domain"/>
    <property type="match status" value="1"/>
</dbReference>
<evidence type="ECO:0000256" key="1">
    <source>
        <dbReference type="ARBA" id="ARBA00004496"/>
    </source>
</evidence>
<name>F4Q7P4_CACFS</name>
<dbReference type="PROSITE" id="PS50069">
    <property type="entry name" value="CULLIN_2"/>
    <property type="match status" value="1"/>
</dbReference>
<accession>F4Q7P4</accession>
<dbReference type="UniPathway" id="UPA00143"/>
<dbReference type="InterPro" id="IPR001373">
    <property type="entry name" value="Cullin_N"/>
</dbReference>
<keyword evidence="8" id="KW-0832">Ubl conjugation</keyword>
<protein>
    <recommendedName>
        <fullName evidence="10">Cullin-1</fullName>
    </recommendedName>
</protein>
<dbReference type="SUPFAM" id="SSF74788">
    <property type="entry name" value="Cullin repeat-like"/>
    <property type="match status" value="1"/>
</dbReference>
<dbReference type="FunFam" id="1.20.1310.10:FF:000007">
    <property type="entry name" value="Cullin 1"/>
    <property type="match status" value="1"/>
</dbReference>
<dbReference type="KEGG" id="dfa:DFA_09462"/>
<dbReference type="GO" id="GO:0031625">
    <property type="term" value="F:ubiquitin protein ligase binding"/>
    <property type="evidence" value="ECO:0007669"/>
    <property type="project" value="InterPro"/>
</dbReference>
<evidence type="ECO:0000313" key="15">
    <source>
        <dbReference type="Proteomes" id="UP000007797"/>
    </source>
</evidence>
<dbReference type="GeneID" id="14868107"/>
<dbReference type="OMA" id="PFEESCT"/>
<dbReference type="SUPFAM" id="SSF46785">
    <property type="entry name" value="Winged helix' DNA-binding domain"/>
    <property type="match status" value="1"/>
</dbReference>
<dbReference type="SMART" id="SM00182">
    <property type="entry name" value="CULLIN"/>
    <property type="match status" value="1"/>
</dbReference>
<dbReference type="GO" id="GO:0051301">
    <property type="term" value="P:cell division"/>
    <property type="evidence" value="ECO:0007669"/>
    <property type="project" value="UniProtKB-KW"/>
</dbReference>
<evidence type="ECO:0000256" key="3">
    <source>
        <dbReference type="ARBA" id="ARBA00006019"/>
    </source>
</evidence>
<sequence length="778" mass="89832">MNTTSILANQSVSQKNVKLEDIWPELEGGISKILLELNQGFPIKKWMALYTHVYDYCAASQSKAGPKVGVSKQQNQSGANYVGEELYNRLNVFLKKHMKELLEVADKKMDESLLGYYFTEWERYTSSMRYINHILNYLNRYWIKREIDDGKKEVYEVYVLSFVIWRDCLFTALKSRLTSALLDLIEGERNGYQVNTHLIRGVINGYVSLGLNREKPKETILQVYKSSFEELFLAATEQYYTSESVKFISENTVADYMKKVEARLNEEVKRVQQYLHQSTETELISRCEKVLIEKHVEVIWNEFQNLLESDKIADLTRMYALLSRIPRGLEPLRATLEKHVQTVGLQAVQSIGSVGATDPKLYVETLLQVFKKYNDLVTGAFRSDTGFVASLDKACRRFINENAVTIAAKSSSKSPELLARFTDFLLKKSPRNPEESEMDQLLNDVMIVFKYIEDKDVFQDFYSKMLAKRLIHGTSTSEDLEGVMIGKLKSTCGYEYTSKLQRMFTDMSLSRDLLERFHRHLEQDNQQVLLGGIDFSVLVLATGSWPLQPPATNFSIPKELQACEQLFQKFYQIQYSGRKLNWLHHLSKGELKTKYLSSNKSGYSLQCSTYQIGILLQFNTEEELTTDDIQDSTQLIDNVLKSTLTVLVKSKILVSEPELIEPEDIGKGMKFTLNKQFKNKKNKIIINVPVVQQVKEEIDTIHKTVEEDRKLQIQAAIVRIMKMRKQLSHSGLMSEVIVQLQQRFNPKVNIIKKCIDILIERDYLQRVEGQKDMYSYVA</sequence>
<dbReference type="GO" id="GO:1902531">
    <property type="term" value="P:regulation of intracellular signal transduction"/>
    <property type="evidence" value="ECO:0007669"/>
    <property type="project" value="UniProtKB-ARBA"/>
</dbReference>
<evidence type="ECO:0000256" key="5">
    <source>
        <dbReference type="ARBA" id="ARBA00022499"/>
    </source>
</evidence>
<dbReference type="Gene3D" id="1.10.10.10">
    <property type="entry name" value="Winged helix-like DNA-binding domain superfamily/Winged helix DNA-binding domain"/>
    <property type="match status" value="1"/>
</dbReference>
<dbReference type="FunFam" id="1.20.1310.10:FF:000011">
    <property type="entry name" value="Cullin 1"/>
    <property type="match status" value="1"/>
</dbReference>
<dbReference type="GO" id="GO:0019005">
    <property type="term" value="C:SCF ubiquitin ligase complex"/>
    <property type="evidence" value="ECO:0007669"/>
    <property type="project" value="EnsemblProtists"/>
</dbReference>
<dbReference type="InterPro" id="IPR059120">
    <property type="entry name" value="Cullin-like_AB"/>
</dbReference>